<dbReference type="SMART" id="SM00248">
    <property type="entry name" value="ANK"/>
    <property type="match status" value="4"/>
</dbReference>
<feature type="repeat" description="ANK" evidence="3">
    <location>
        <begin position="181"/>
        <end position="213"/>
    </location>
</feature>
<keyword evidence="6" id="KW-1185">Reference proteome</keyword>
<evidence type="ECO:0000313" key="5">
    <source>
        <dbReference type="EMBL" id="TWU25710.1"/>
    </source>
</evidence>
<dbReference type="PROSITE" id="PS50297">
    <property type="entry name" value="ANK_REP_REGION"/>
    <property type="match status" value="4"/>
</dbReference>
<keyword evidence="1" id="KW-0677">Repeat</keyword>
<dbReference type="PANTHER" id="PTHR24171">
    <property type="entry name" value="ANKYRIN REPEAT DOMAIN-CONTAINING PROTEIN 39-RELATED"/>
    <property type="match status" value="1"/>
</dbReference>
<evidence type="ECO:0000256" key="4">
    <source>
        <dbReference type="SAM" id="MobiDB-lite"/>
    </source>
</evidence>
<dbReference type="InterPro" id="IPR002110">
    <property type="entry name" value="Ankyrin_rpt"/>
</dbReference>
<sequence>MKNHILLAWVRWSASLFASSVLVLILVGCEEATESPSQALIDSEEEIVSANEGRAAEKEPPAEAKPQKISTQTSGSKEVVVDITAFGDAAMDGNIDFVRQAIKDGVDVNAVDDQQRSALMLAAFNGHTSIIKLLLDQGALLDHQDALGRTALMFAATGDNLATVKLLLDSGADVNAVDKGEGFTSLMHAAAEGQLEVVRLLLEHKANPAIRDVDGDSALDFAKRNGHSQVVELLAK</sequence>
<dbReference type="PRINTS" id="PR01415">
    <property type="entry name" value="ANKYRIN"/>
</dbReference>
<dbReference type="RefSeq" id="WP_146451297.1">
    <property type="nucleotide sequence ID" value="NZ_SJPS01000004.1"/>
</dbReference>
<accession>A0A5C6CMA2</accession>
<dbReference type="EMBL" id="SJPS01000004">
    <property type="protein sequence ID" value="TWU25710.1"/>
    <property type="molecule type" value="Genomic_DNA"/>
</dbReference>
<name>A0A5C6CMA2_9BACT</name>
<comment type="caution">
    <text evidence="5">The sequence shown here is derived from an EMBL/GenBank/DDBJ whole genome shotgun (WGS) entry which is preliminary data.</text>
</comment>
<keyword evidence="2 3" id="KW-0040">ANK repeat</keyword>
<evidence type="ECO:0000256" key="1">
    <source>
        <dbReference type="ARBA" id="ARBA00022737"/>
    </source>
</evidence>
<evidence type="ECO:0000256" key="3">
    <source>
        <dbReference type="PROSITE-ProRule" id="PRU00023"/>
    </source>
</evidence>
<organism evidence="5 6">
    <name type="scientific">Bythopirellula polymerisocia</name>
    <dbReference type="NCBI Taxonomy" id="2528003"/>
    <lineage>
        <taxon>Bacteria</taxon>
        <taxon>Pseudomonadati</taxon>
        <taxon>Planctomycetota</taxon>
        <taxon>Planctomycetia</taxon>
        <taxon>Pirellulales</taxon>
        <taxon>Lacipirellulaceae</taxon>
        <taxon>Bythopirellula</taxon>
    </lineage>
</organism>
<dbReference type="OrthoDB" id="281799at2"/>
<proteinExistence type="predicted"/>
<dbReference type="Pfam" id="PF12796">
    <property type="entry name" value="Ank_2"/>
    <property type="match status" value="2"/>
</dbReference>
<gene>
    <name evidence="5" type="ORF">Pla144_29200</name>
</gene>
<evidence type="ECO:0000256" key="2">
    <source>
        <dbReference type="ARBA" id="ARBA00023043"/>
    </source>
</evidence>
<dbReference type="PROSITE" id="PS50088">
    <property type="entry name" value="ANK_REPEAT"/>
    <property type="match status" value="4"/>
</dbReference>
<feature type="repeat" description="ANK" evidence="3">
    <location>
        <begin position="114"/>
        <end position="146"/>
    </location>
</feature>
<protein>
    <submittedName>
        <fullName evidence="5">Ankyrin repeats (3 copies)</fullName>
    </submittedName>
</protein>
<feature type="region of interest" description="Disordered" evidence="4">
    <location>
        <begin position="50"/>
        <end position="73"/>
    </location>
</feature>
<dbReference type="SUPFAM" id="SSF48403">
    <property type="entry name" value="Ankyrin repeat"/>
    <property type="match status" value="1"/>
</dbReference>
<feature type="repeat" description="ANK" evidence="3">
    <location>
        <begin position="214"/>
        <end position="236"/>
    </location>
</feature>
<dbReference type="AlphaFoldDB" id="A0A5C6CMA2"/>
<dbReference type="Gene3D" id="1.25.40.20">
    <property type="entry name" value="Ankyrin repeat-containing domain"/>
    <property type="match status" value="2"/>
</dbReference>
<feature type="repeat" description="ANK" evidence="3">
    <location>
        <begin position="147"/>
        <end position="179"/>
    </location>
</feature>
<reference evidence="5 6" key="1">
    <citation type="submission" date="2019-02" db="EMBL/GenBank/DDBJ databases">
        <title>Deep-cultivation of Planctomycetes and their phenomic and genomic characterization uncovers novel biology.</title>
        <authorList>
            <person name="Wiegand S."/>
            <person name="Jogler M."/>
            <person name="Boedeker C."/>
            <person name="Pinto D."/>
            <person name="Vollmers J."/>
            <person name="Rivas-Marin E."/>
            <person name="Kohn T."/>
            <person name="Peeters S.H."/>
            <person name="Heuer A."/>
            <person name="Rast P."/>
            <person name="Oberbeckmann S."/>
            <person name="Bunk B."/>
            <person name="Jeske O."/>
            <person name="Meyerdierks A."/>
            <person name="Storesund J.E."/>
            <person name="Kallscheuer N."/>
            <person name="Luecker S."/>
            <person name="Lage O.M."/>
            <person name="Pohl T."/>
            <person name="Merkel B.J."/>
            <person name="Hornburger P."/>
            <person name="Mueller R.-W."/>
            <person name="Bruemmer F."/>
            <person name="Labrenz M."/>
            <person name="Spormann A.M."/>
            <person name="Op Den Camp H."/>
            <person name="Overmann J."/>
            <person name="Amann R."/>
            <person name="Jetten M.S.M."/>
            <person name="Mascher T."/>
            <person name="Medema M.H."/>
            <person name="Devos D.P."/>
            <person name="Kaster A.-K."/>
            <person name="Ovreas L."/>
            <person name="Rohde M."/>
            <person name="Galperin M.Y."/>
            <person name="Jogler C."/>
        </authorList>
    </citation>
    <scope>NUCLEOTIDE SEQUENCE [LARGE SCALE GENOMIC DNA]</scope>
    <source>
        <strain evidence="5 6">Pla144</strain>
    </source>
</reference>
<feature type="compositionally biased region" description="Basic and acidic residues" evidence="4">
    <location>
        <begin position="54"/>
        <end position="66"/>
    </location>
</feature>
<dbReference type="InterPro" id="IPR036770">
    <property type="entry name" value="Ankyrin_rpt-contain_sf"/>
</dbReference>
<dbReference type="Proteomes" id="UP000318437">
    <property type="component" value="Unassembled WGS sequence"/>
</dbReference>
<evidence type="ECO:0000313" key="6">
    <source>
        <dbReference type="Proteomes" id="UP000318437"/>
    </source>
</evidence>
<dbReference type="PROSITE" id="PS51257">
    <property type="entry name" value="PROKAR_LIPOPROTEIN"/>
    <property type="match status" value="1"/>
</dbReference>